<name>A0AAV0BTV6_PHAPC</name>
<evidence type="ECO:0000256" key="2">
    <source>
        <dbReference type="ARBA" id="ARBA00012918"/>
    </source>
</evidence>
<keyword evidence="3" id="KW-0378">Hydrolase</keyword>
<evidence type="ECO:0000256" key="5">
    <source>
        <dbReference type="ARBA" id="ARBA00023239"/>
    </source>
</evidence>
<dbReference type="AlphaFoldDB" id="A0AAV0BTV6"/>
<sequence length="310" mass="34739">MKERLPILPPLRQDEGSRRVVIGVLALQGAFLEHLNHLIKTSSSIQVTANVSIDSILVKTSSDLIQCSGLIIPGGESTTMNLLASNQIDSRLIEPNIQKFSLMDWLKSFVRSGRAIFGTCAGLILLSDEVYSVDRKSRLNNEKKGDLAQRSSSLYSDPVGLGGLPIKTIRNQYGNQLNSFEHQILIPCLSNPEIPFPAVFIRAPMIHTIKRPSKTIKIDSFNQHEEDKDLIVKILVKLPSNETMTEDYNPGRATDQPYQPNQNSYLEDASLGPDHEIVGLSFRNILATSFHPELTPDYRFHLYWISNFVL</sequence>
<protein>
    <recommendedName>
        <fullName evidence="2">glutaminase</fullName>
        <ecNumber evidence="2">3.5.1.2</ecNumber>
    </recommendedName>
</protein>
<accession>A0AAV0BTV6</accession>
<dbReference type="Pfam" id="PF01174">
    <property type="entry name" value="SNO"/>
    <property type="match status" value="2"/>
</dbReference>
<dbReference type="GO" id="GO:0004359">
    <property type="term" value="F:glutaminase activity"/>
    <property type="evidence" value="ECO:0007669"/>
    <property type="project" value="UniProtKB-EC"/>
</dbReference>
<dbReference type="InterPro" id="IPR029062">
    <property type="entry name" value="Class_I_gatase-like"/>
</dbReference>
<dbReference type="PANTHER" id="PTHR31559">
    <property type="entry name" value="PYRIDOXAL 5'-PHOSPHATE SYNTHASE SUBUNIT SNO"/>
    <property type="match status" value="1"/>
</dbReference>
<comment type="catalytic activity">
    <reaction evidence="6">
        <text>L-glutamine + H2O = L-glutamate + NH4(+)</text>
        <dbReference type="Rhea" id="RHEA:15889"/>
        <dbReference type="ChEBI" id="CHEBI:15377"/>
        <dbReference type="ChEBI" id="CHEBI:28938"/>
        <dbReference type="ChEBI" id="CHEBI:29985"/>
        <dbReference type="ChEBI" id="CHEBI:58359"/>
        <dbReference type="EC" id="3.5.1.2"/>
    </reaction>
</comment>
<dbReference type="SUPFAM" id="SSF52317">
    <property type="entry name" value="Class I glutamine amidotransferase-like"/>
    <property type="match status" value="1"/>
</dbReference>
<evidence type="ECO:0000256" key="6">
    <source>
        <dbReference type="ARBA" id="ARBA00049534"/>
    </source>
</evidence>
<keyword evidence="8" id="KW-1185">Reference proteome</keyword>
<dbReference type="GO" id="GO:0016829">
    <property type="term" value="F:lyase activity"/>
    <property type="evidence" value="ECO:0007669"/>
    <property type="project" value="UniProtKB-KW"/>
</dbReference>
<dbReference type="PROSITE" id="PS51273">
    <property type="entry name" value="GATASE_TYPE_1"/>
    <property type="match status" value="1"/>
</dbReference>
<organism evidence="7 8">
    <name type="scientific">Phakopsora pachyrhizi</name>
    <name type="common">Asian soybean rust disease fungus</name>
    <dbReference type="NCBI Taxonomy" id="170000"/>
    <lineage>
        <taxon>Eukaryota</taxon>
        <taxon>Fungi</taxon>
        <taxon>Dikarya</taxon>
        <taxon>Basidiomycota</taxon>
        <taxon>Pucciniomycotina</taxon>
        <taxon>Pucciniomycetes</taxon>
        <taxon>Pucciniales</taxon>
        <taxon>Phakopsoraceae</taxon>
        <taxon>Phakopsora</taxon>
    </lineage>
</organism>
<dbReference type="InterPro" id="IPR021196">
    <property type="entry name" value="PdxT/SNO_CS"/>
</dbReference>
<evidence type="ECO:0000313" key="8">
    <source>
        <dbReference type="Proteomes" id="UP001153365"/>
    </source>
</evidence>
<evidence type="ECO:0000313" key="7">
    <source>
        <dbReference type="EMBL" id="CAH7689667.1"/>
    </source>
</evidence>
<keyword evidence="5" id="KW-0456">Lyase</keyword>
<comment type="similarity">
    <text evidence="1">Belongs to the glutaminase PdxT/SNO family.</text>
</comment>
<proteinExistence type="inferred from homology"/>
<gene>
    <name evidence="7" type="ORF">PPACK8108_LOCUS24796</name>
</gene>
<dbReference type="PROSITE" id="PS51130">
    <property type="entry name" value="PDXT_SNO_2"/>
    <property type="match status" value="1"/>
</dbReference>
<dbReference type="EMBL" id="CALTRL010006112">
    <property type="protein sequence ID" value="CAH7689667.1"/>
    <property type="molecule type" value="Genomic_DNA"/>
</dbReference>
<evidence type="ECO:0000256" key="3">
    <source>
        <dbReference type="ARBA" id="ARBA00022801"/>
    </source>
</evidence>
<comment type="caution">
    <text evidence="7">The sequence shown here is derived from an EMBL/GenBank/DDBJ whole genome shotgun (WGS) entry which is preliminary data.</text>
</comment>
<keyword evidence="4" id="KW-0315">Glutamine amidotransferase</keyword>
<dbReference type="Gene3D" id="3.40.50.880">
    <property type="match status" value="1"/>
</dbReference>
<dbReference type="InterPro" id="IPR002161">
    <property type="entry name" value="PdxT/SNO"/>
</dbReference>
<evidence type="ECO:0000256" key="1">
    <source>
        <dbReference type="ARBA" id="ARBA00008345"/>
    </source>
</evidence>
<evidence type="ECO:0000256" key="4">
    <source>
        <dbReference type="ARBA" id="ARBA00022962"/>
    </source>
</evidence>
<dbReference type="PROSITE" id="PS01236">
    <property type="entry name" value="PDXT_SNO_1"/>
    <property type="match status" value="1"/>
</dbReference>
<dbReference type="EC" id="3.5.1.2" evidence="2"/>
<reference evidence="7" key="1">
    <citation type="submission" date="2022-06" db="EMBL/GenBank/DDBJ databases">
        <authorList>
            <consortium name="SYNGENTA / RWTH Aachen University"/>
        </authorList>
    </citation>
    <scope>NUCLEOTIDE SEQUENCE</scope>
</reference>
<dbReference type="GO" id="GO:0008614">
    <property type="term" value="P:pyridoxine metabolic process"/>
    <property type="evidence" value="ECO:0007669"/>
    <property type="project" value="TreeGrafter"/>
</dbReference>
<dbReference type="Proteomes" id="UP001153365">
    <property type="component" value="Unassembled WGS sequence"/>
</dbReference>
<dbReference type="PANTHER" id="PTHR31559:SF0">
    <property type="entry name" value="PYRIDOXAL 5'-PHOSPHATE SYNTHASE SUBUNIT SNO1-RELATED"/>
    <property type="match status" value="1"/>
</dbReference>
<dbReference type="GO" id="GO:0005829">
    <property type="term" value="C:cytosol"/>
    <property type="evidence" value="ECO:0007669"/>
    <property type="project" value="TreeGrafter"/>
</dbReference>
<dbReference type="GO" id="GO:0042823">
    <property type="term" value="P:pyridoxal phosphate biosynthetic process"/>
    <property type="evidence" value="ECO:0007669"/>
    <property type="project" value="InterPro"/>
</dbReference>
<dbReference type="GO" id="GO:1903600">
    <property type="term" value="C:glutaminase complex"/>
    <property type="evidence" value="ECO:0007669"/>
    <property type="project" value="TreeGrafter"/>
</dbReference>